<dbReference type="EMBL" id="CACRXK020013748">
    <property type="protein sequence ID" value="CAB4025672.1"/>
    <property type="molecule type" value="Genomic_DNA"/>
</dbReference>
<proteinExistence type="predicted"/>
<sequence>FTFGCYECLNGEKLIWDPVRSLGRKCRESNYVRQISEKCPLALHFHGDNALQHGISRGSPQELTSITACFWMSVPEAYVNNHRANFVSYASSESTNDFLLALRPKLDLLMKNTLKYCDHKDGDEAEATRLMSVEEGRVKILNLAAEVAETEDYNVPIRLKQLQEILGDYPSGTELGAKVRQDIWNYDVLHVCSLALLQDFSPIKGGWSTAASLCSILCQCCDGVRLEASLEFNETFLPNALDNMLNLSFKIQEVYLTTE</sequence>
<name>A0A7D9JB77_PARCT</name>
<protein>
    <submittedName>
        <fullName evidence="1">Uncharacterized protein</fullName>
    </submittedName>
</protein>
<dbReference type="OrthoDB" id="8178106at2759"/>
<dbReference type="PANTHER" id="PTHR15673:SF2">
    <property type="entry name" value="IQ CALMODULIN-BINDING MOTIF-CONTAINING PROTEIN 1"/>
    <property type="match status" value="1"/>
</dbReference>
<dbReference type="Proteomes" id="UP001152795">
    <property type="component" value="Unassembled WGS sequence"/>
</dbReference>
<feature type="non-terminal residue" evidence="1">
    <location>
        <position position="1"/>
    </location>
</feature>
<dbReference type="GO" id="GO:0005516">
    <property type="term" value="F:calmodulin binding"/>
    <property type="evidence" value="ECO:0007669"/>
    <property type="project" value="InterPro"/>
</dbReference>
<organism evidence="1 2">
    <name type="scientific">Paramuricea clavata</name>
    <name type="common">Red gorgonian</name>
    <name type="synonym">Violescent sea-whip</name>
    <dbReference type="NCBI Taxonomy" id="317549"/>
    <lineage>
        <taxon>Eukaryota</taxon>
        <taxon>Metazoa</taxon>
        <taxon>Cnidaria</taxon>
        <taxon>Anthozoa</taxon>
        <taxon>Octocorallia</taxon>
        <taxon>Malacalcyonacea</taxon>
        <taxon>Plexauridae</taxon>
        <taxon>Paramuricea</taxon>
    </lineage>
</organism>
<comment type="caution">
    <text evidence="1">The sequence shown here is derived from an EMBL/GenBank/DDBJ whole genome shotgun (WGS) entry which is preliminary data.</text>
</comment>
<dbReference type="GO" id="GO:0005929">
    <property type="term" value="C:cilium"/>
    <property type="evidence" value="ECO:0007669"/>
    <property type="project" value="TreeGrafter"/>
</dbReference>
<dbReference type="AlphaFoldDB" id="A0A7D9JB77"/>
<keyword evidence="2" id="KW-1185">Reference proteome</keyword>
<feature type="non-terminal residue" evidence="1">
    <location>
        <position position="259"/>
    </location>
</feature>
<accession>A0A7D9JB77</accession>
<gene>
    <name evidence="1" type="ORF">PACLA_8A088617</name>
</gene>
<evidence type="ECO:0000313" key="1">
    <source>
        <dbReference type="EMBL" id="CAB4025672.1"/>
    </source>
</evidence>
<dbReference type="InterPro" id="IPR028765">
    <property type="entry name" value="IQCB1"/>
</dbReference>
<evidence type="ECO:0000313" key="2">
    <source>
        <dbReference type="Proteomes" id="UP001152795"/>
    </source>
</evidence>
<reference evidence="1" key="1">
    <citation type="submission" date="2020-04" db="EMBL/GenBank/DDBJ databases">
        <authorList>
            <person name="Alioto T."/>
            <person name="Alioto T."/>
            <person name="Gomez Garrido J."/>
        </authorList>
    </citation>
    <scope>NUCLEOTIDE SEQUENCE</scope>
    <source>
        <strain evidence="1">A484AB</strain>
    </source>
</reference>
<dbReference type="PANTHER" id="PTHR15673">
    <property type="entry name" value="IQ CALMODULIN-BINDING MOTIF CONTAINING PROTEIN 1"/>
    <property type="match status" value="1"/>
</dbReference>
<dbReference type="GO" id="GO:0060271">
    <property type="term" value="P:cilium assembly"/>
    <property type="evidence" value="ECO:0007669"/>
    <property type="project" value="InterPro"/>
</dbReference>